<evidence type="ECO:0000313" key="3">
    <source>
        <dbReference type="Proteomes" id="UP001328107"/>
    </source>
</evidence>
<accession>A0AAN5I2A7</accession>
<dbReference type="InterPro" id="IPR019429">
    <property type="entry name" value="7TM_GPCR_serpentine_rcpt_Sri"/>
</dbReference>
<proteinExistence type="predicted"/>
<evidence type="ECO:0008006" key="4">
    <source>
        <dbReference type="Google" id="ProtNLM"/>
    </source>
</evidence>
<evidence type="ECO:0000313" key="2">
    <source>
        <dbReference type="EMBL" id="GMR49347.1"/>
    </source>
</evidence>
<evidence type="ECO:0000256" key="1">
    <source>
        <dbReference type="SAM" id="Phobius"/>
    </source>
</evidence>
<dbReference type="InterPro" id="IPR053220">
    <property type="entry name" value="Nematode_rcpt-like_serp_H"/>
</dbReference>
<comment type="caution">
    <text evidence="2">The sequence shown here is derived from an EMBL/GenBank/DDBJ whole genome shotgun (WGS) entry which is preliminary data.</text>
</comment>
<dbReference type="Proteomes" id="UP001328107">
    <property type="component" value="Unassembled WGS sequence"/>
</dbReference>
<gene>
    <name evidence="2" type="ORF">PMAYCL1PPCAC_19542</name>
</gene>
<sequence>MTCFRPPDPTIHHVIRVSKLILTVFSVIMAIISAVIIKQTASISKDYARLLYMIIFSAAIFDVYSQLIFDPQYIMPYLCVYRDAPIFNLPLTPAWGFVIWVTLMALNIPIYAACFIHRHQIIVPPRSIFKLRTYSHSLLLAVILGPSLSYGFTYYVSY</sequence>
<organism evidence="2 3">
    <name type="scientific">Pristionchus mayeri</name>
    <dbReference type="NCBI Taxonomy" id="1317129"/>
    <lineage>
        <taxon>Eukaryota</taxon>
        <taxon>Metazoa</taxon>
        <taxon>Ecdysozoa</taxon>
        <taxon>Nematoda</taxon>
        <taxon>Chromadorea</taxon>
        <taxon>Rhabditida</taxon>
        <taxon>Rhabditina</taxon>
        <taxon>Diplogasteromorpha</taxon>
        <taxon>Diplogasteroidea</taxon>
        <taxon>Neodiplogasteridae</taxon>
        <taxon>Pristionchus</taxon>
    </lineage>
</organism>
<name>A0AAN5I2A7_9BILA</name>
<keyword evidence="3" id="KW-1185">Reference proteome</keyword>
<keyword evidence="1" id="KW-0472">Membrane</keyword>
<feature type="transmembrane region" description="Helical" evidence="1">
    <location>
        <begin position="94"/>
        <end position="116"/>
    </location>
</feature>
<protein>
    <recommendedName>
        <fullName evidence="4">G protein-coupled receptor</fullName>
    </recommendedName>
</protein>
<feature type="transmembrane region" description="Helical" evidence="1">
    <location>
        <begin position="20"/>
        <end position="38"/>
    </location>
</feature>
<reference evidence="3" key="1">
    <citation type="submission" date="2022-10" db="EMBL/GenBank/DDBJ databases">
        <title>Genome assembly of Pristionchus species.</title>
        <authorList>
            <person name="Yoshida K."/>
            <person name="Sommer R.J."/>
        </authorList>
    </citation>
    <scope>NUCLEOTIDE SEQUENCE [LARGE SCALE GENOMIC DNA]</scope>
    <source>
        <strain evidence="3">RS5460</strain>
    </source>
</reference>
<keyword evidence="1" id="KW-1133">Transmembrane helix</keyword>
<feature type="transmembrane region" description="Helical" evidence="1">
    <location>
        <begin position="137"/>
        <end position="156"/>
    </location>
</feature>
<dbReference type="PANTHER" id="PTHR22941:SF26">
    <property type="entry name" value="SERPENTINE RECEPTOR, CLASS H"/>
    <property type="match status" value="1"/>
</dbReference>
<dbReference type="Pfam" id="PF10327">
    <property type="entry name" value="7TM_GPCR_Sri"/>
    <property type="match status" value="1"/>
</dbReference>
<keyword evidence="1" id="KW-0812">Transmembrane</keyword>
<dbReference type="EMBL" id="BTRK01000004">
    <property type="protein sequence ID" value="GMR49347.1"/>
    <property type="molecule type" value="Genomic_DNA"/>
</dbReference>
<feature type="transmembrane region" description="Helical" evidence="1">
    <location>
        <begin position="50"/>
        <end position="69"/>
    </location>
</feature>
<dbReference type="PANTHER" id="PTHR22941">
    <property type="entry name" value="SERPENTINE RECEPTOR"/>
    <property type="match status" value="1"/>
</dbReference>
<dbReference type="AlphaFoldDB" id="A0AAN5I2A7"/>
<feature type="non-terminal residue" evidence="2">
    <location>
        <position position="158"/>
    </location>
</feature>